<name>A0A3G9G1A6_9CAUL</name>
<reference evidence="3" key="1">
    <citation type="journal article" date="2017" name="Biotechnol. Biofuels">
        <title>Evaluation of environmental bacterial communities as a factor affecting the growth of duckweed Lemna minor.</title>
        <authorList>
            <person name="Ishizawa H."/>
            <person name="Kuroda M."/>
            <person name="Morikawa M."/>
            <person name="Ike M."/>
        </authorList>
    </citation>
    <scope>NUCLEOTIDE SEQUENCE [LARGE SCALE GENOMIC DNA]</scope>
    <source>
        <strain evidence="3">M6</strain>
    </source>
</reference>
<keyword evidence="2" id="KW-0378">Hydrolase</keyword>
<organism evidence="2 3">
    <name type="scientific">Asticcacaulis excentricus</name>
    <dbReference type="NCBI Taxonomy" id="78587"/>
    <lineage>
        <taxon>Bacteria</taxon>
        <taxon>Pseudomonadati</taxon>
        <taxon>Pseudomonadota</taxon>
        <taxon>Alphaproteobacteria</taxon>
        <taxon>Caulobacterales</taxon>
        <taxon>Caulobacteraceae</taxon>
        <taxon>Asticcacaulis</taxon>
    </lineage>
</organism>
<reference evidence="3" key="2">
    <citation type="journal article" date="2017" name="Plant Physiol. Biochem.">
        <title>Differential oxidative and antioxidative response of duckweed Lemna minor toward plant growth promoting/inhibiting bacteria.</title>
        <authorList>
            <person name="Ishizawa H."/>
            <person name="Kuroda M."/>
            <person name="Morikawa M."/>
            <person name="Ike M."/>
        </authorList>
    </citation>
    <scope>NUCLEOTIDE SEQUENCE [LARGE SCALE GENOMIC DNA]</scope>
    <source>
        <strain evidence="3">M6</strain>
    </source>
</reference>
<dbReference type="OrthoDB" id="9795402at2"/>
<dbReference type="EMBL" id="AP018827">
    <property type="protein sequence ID" value="BBF81090.1"/>
    <property type="molecule type" value="Genomic_DNA"/>
</dbReference>
<evidence type="ECO:0000313" key="3">
    <source>
        <dbReference type="Proteomes" id="UP000278756"/>
    </source>
</evidence>
<accession>A0A3G9G1A6</accession>
<dbReference type="InterPro" id="IPR002725">
    <property type="entry name" value="YgjP-like_metallopeptidase"/>
</dbReference>
<dbReference type="PANTHER" id="PTHR30399:SF1">
    <property type="entry name" value="UTP PYROPHOSPHATASE"/>
    <property type="match status" value="1"/>
</dbReference>
<dbReference type="RefSeq" id="WP_126421917.1">
    <property type="nucleotide sequence ID" value="NZ_AP018827.1"/>
</dbReference>
<dbReference type="GO" id="GO:0016787">
    <property type="term" value="F:hydrolase activity"/>
    <property type="evidence" value="ECO:0007669"/>
    <property type="project" value="UniProtKB-KW"/>
</dbReference>
<dbReference type="CDD" id="cd07344">
    <property type="entry name" value="M48_yhfN_like"/>
    <property type="match status" value="1"/>
</dbReference>
<proteinExistence type="predicted"/>
<dbReference type="InterPro" id="IPR053136">
    <property type="entry name" value="UTP_pyrophosphatase-like"/>
</dbReference>
<protein>
    <submittedName>
        <fullName evidence="2">Putative predicted metal-dependent hydrolase</fullName>
    </submittedName>
</protein>
<dbReference type="Proteomes" id="UP000278756">
    <property type="component" value="Chromosome 1"/>
</dbReference>
<feature type="domain" description="YgjP-like metallopeptidase" evidence="1">
    <location>
        <begin position="33"/>
        <end position="230"/>
    </location>
</feature>
<dbReference type="AlphaFoldDB" id="A0A3G9G1A6"/>
<evidence type="ECO:0000313" key="2">
    <source>
        <dbReference type="EMBL" id="BBF81090.1"/>
    </source>
</evidence>
<dbReference type="Gene3D" id="3.30.2010.10">
    <property type="entry name" value="Metalloproteases ('zincins'), catalytic domain"/>
    <property type="match status" value="1"/>
</dbReference>
<gene>
    <name evidence="2" type="ORF">EM6_1685</name>
</gene>
<evidence type="ECO:0000259" key="1">
    <source>
        <dbReference type="Pfam" id="PF01863"/>
    </source>
</evidence>
<dbReference type="Pfam" id="PF01863">
    <property type="entry name" value="YgjP-like"/>
    <property type="match status" value="1"/>
</dbReference>
<sequence length="240" mass="26911">MLGLKRAKPAYEAGQVIDCGDFRLRLKVNARARRISLRIDNKTGEAVVTAPRPPDLAQAVDFALSRAQWIIEHQASRPDRLFFTPDSDIPYLGAQLRLVHSGNAAAARMVGGVLTAGGEGEAFHRRIERFLRKEALEFAQTHTEIYAQKLGYADVKVSLFDAKGRWGSCTPGRKAIRLSWRLILAPEPVFAYVCAHEAAHLRHPDHSDRFWAEVEGLYGDYRAARRWLKTEGVQLFAYGA</sequence>
<dbReference type="PANTHER" id="PTHR30399">
    <property type="entry name" value="UNCHARACTERIZED PROTEIN YGJP"/>
    <property type="match status" value="1"/>
</dbReference>